<dbReference type="InterPro" id="IPR027417">
    <property type="entry name" value="P-loop_NTPase"/>
</dbReference>
<evidence type="ECO:0000313" key="3">
    <source>
        <dbReference type="Proteomes" id="UP000027341"/>
    </source>
</evidence>
<organism evidence="2 3">
    <name type="scientific">Hydrogenovibrio marinus</name>
    <dbReference type="NCBI Taxonomy" id="28885"/>
    <lineage>
        <taxon>Bacteria</taxon>
        <taxon>Pseudomonadati</taxon>
        <taxon>Pseudomonadota</taxon>
        <taxon>Gammaproteobacteria</taxon>
        <taxon>Thiotrichales</taxon>
        <taxon>Piscirickettsiaceae</taxon>
        <taxon>Hydrogenovibrio</taxon>
    </lineage>
</organism>
<sequence>MFLLLSAAALFAFLFNFLSFGTKYNLFNEISLIIMIGSALVSYTLFKTSKVEDISYKYVQLESKFQFENPQFLQEHISKHINAESLVTNLGFKNFYKKPFRFLFTGATGSKVSASIAREKPFAYLIGTGGCGKSILAMDMAIQHTQEGEVLYLGHHDKVLPNTPSNKISLINDFLHNPKIKVCNDLDAHSDTRLFPLVMQKIADYKLEAENLLVFLDEISFCFSEEGMLFKDDEINILIDMGIRFVVSSQDFYFLKKHNPFDYVSLMIIGMLSPETEEIFGDQKDLIRSLKLGFQKHKNSSTFLVLDSNISELELISYTIKAEEL</sequence>
<dbReference type="STRING" id="28885.EI16_12660"/>
<accession>A0A066ZR67</accession>
<gene>
    <name evidence="2" type="ORF">EI16_12660</name>
</gene>
<name>A0A066ZR67_HYDMR</name>
<protein>
    <submittedName>
        <fullName evidence="2">Uncharacterized protein</fullName>
    </submittedName>
</protein>
<evidence type="ECO:0000313" key="2">
    <source>
        <dbReference type="EMBL" id="KDN94739.1"/>
    </source>
</evidence>
<dbReference type="EMBL" id="JMIU01000002">
    <property type="protein sequence ID" value="KDN94739.1"/>
    <property type="molecule type" value="Genomic_DNA"/>
</dbReference>
<dbReference type="SUPFAM" id="SSF52540">
    <property type="entry name" value="P-loop containing nucleoside triphosphate hydrolases"/>
    <property type="match status" value="1"/>
</dbReference>
<comment type="caution">
    <text evidence="2">The sequence shown here is derived from an EMBL/GenBank/DDBJ whole genome shotgun (WGS) entry which is preliminary data.</text>
</comment>
<dbReference type="Proteomes" id="UP000027341">
    <property type="component" value="Unassembled WGS sequence"/>
</dbReference>
<keyword evidence="3" id="KW-1185">Reference proteome</keyword>
<dbReference type="AlphaFoldDB" id="A0A066ZR67"/>
<keyword evidence="1" id="KW-0472">Membrane</keyword>
<evidence type="ECO:0000256" key="1">
    <source>
        <dbReference type="SAM" id="Phobius"/>
    </source>
</evidence>
<keyword evidence="1" id="KW-1133">Transmembrane helix</keyword>
<proteinExistence type="predicted"/>
<keyword evidence="1" id="KW-0812">Transmembrane</keyword>
<feature type="transmembrane region" description="Helical" evidence="1">
    <location>
        <begin position="29"/>
        <end position="46"/>
    </location>
</feature>
<reference evidence="2 3" key="1">
    <citation type="submission" date="2014-04" db="EMBL/GenBank/DDBJ databases">
        <title>Draft genome sequence of Hydrogenovibrio marinus MH-110, a model organism for aerobic H2 metabolism.</title>
        <authorList>
            <person name="Cha H.J."/>
            <person name="Jo B.H."/>
            <person name="Hwang B.H."/>
        </authorList>
    </citation>
    <scope>NUCLEOTIDE SEQUENCE [LARGE SCALE GENOMIC DNA]</scope>
    <source>
        <strain evidence="2 3">MH-110</strain>
    </source>
</reference>